<protein>
    <submittedName>
        <fullName evidence="5">LacI family DNA-binding transcriptional regulator</fullName>
    </submittedName>
</protein>
<dbReference type="EMBL" id="JAFFZE010000014">
    <property type="protein sequence ID" value="MCT2584833.1"/>
    <property type="molecule type" value="Genomic_DNA"/>
</dbReference>
<dbReference type="SUPFAM" id="SSF53822">
    <property type="entry name" value="Periplasmic binding protein-like I"/>
    <property type="match status" value="1"/>
</dbReference>
<dbReference type="PROSITE" id="PS50932">
    <property type="entry name" value="HTH_LACI_2"/>
    <property type="match status" value="1"/>
</dbReference>
<reference evidence="5 6" key="1">
    <citation type="submission" date="2021-02" db="EMBL/GenBank/DDBJ databases">
        <title>Actinophytocola xerophila sp. nov., isolated from soil of cotton cropping field.</title>
        <authorList>
            <person name="Huang R."/>
            <person name="Chen X."/>
            <person name="Ge X."/>
            <person name="Liu W."/>
        </authorList>
    </citation>
    <scope>NUCLEOTIDE SEQUENCE [LARGE SCALE GENOMIC DNA]</scope>
    <source>
        <strain evidence="5 6">S1-96</strain>
    </source>
</reference>
<gene>
    <name evidence="5" type="ORF">JT362_17075</name>
</gene>
<dbReference type="Pfam" id="PF13377">
    <property type="entry name" value="Peripla_BP_3"/>
    <property type="match status" value="1"/>
</dbReference>
<keyword evidence="2 5" id="KW-0238">DNA-binding</keyword>
<dbReference type="CDD" id="cd01392">
    <property type="entry name" value="HTH_LacI"/>
    <property type="match status" value="1"/>
</dbReference>
<dbReference type="Pfam" id="PF00356">
    <property type="entry name" value="LacI"/>
    <property type="match status" value="1"/>
</dbReference>
<evidence type="ECO:0000256" key="3">
    <source>
        <dbReference type="ARBA" id="ARBA00023163"/>
    </source>
</evidence>
<evidence type="ECO:0000313" key="6">
    <source>
        <dbReference type="Proteomes" id="UP001156441"/>
    </source>
</evidence>
<dbReference type="Gene3D" id="3.40.50.2300">
    <property type="match status" value="2"/>
</dbReference>
<dbReference type="InterPro" id="IPR028082">
    <property type="entry name" value="Peripla_BP_I"/>
</dbReference>
<evidence type="ECO:0000256" key="1">
    <source>
        <dbReference type="ARBA" id="ARBA00023015"/>
    </source>
</evidence>
<dbReference type="PANTHER" id="PTHR30146">
    <property type="entry name" value="LACI-RELATED TRANSCRIPTIONAL REPRESSOR"/>
    <property type="match status" value="1"/>
</dbReference>
<keyword evidence="6" id="KW-1185">Reference proteome</keyword>
<accession>A0ABT2JAD1</accession>
<dbReference type="InterPro" id="IPR046335">
    <property type="entry name" value="LacI/GalR-like_sensor"/>
</dbReference>
<dbReference type="GO" id="GO:0003677">
    <property type="term" value="F:DNA binding"/>
    <property type="evidence" value="ECO:0007669"/>
    <property type="project" value="UniProtKB-KW"/>
</dbReference>
<feature type="domain" description="HTH lacI-type" evidence="4">
    <location>
        <begin position="1"/>
        <end position="53"/>
    </location>
</feature>
<sequence>MVDVAKRAAVSVKTVSRVVNGEEGVRPDTKARVDEAIRQLGFRRNDSASDLRRGRAEGIGLIVENMSDPFYSVIGAAVERVARLQRHLLLMGSAEGSAERERDLTGAFLSRRVAGLIVVPAIEDHHWLAAELAAGTPVVFVDRPASGLSADAVLTDNDAGVRSAVEHLAARGHRNIGFLGDNPEFWTAGQRLAAFGSATAALGLRSDLTAMGPHEVEGIAALVETWTRDSDPVTALVTGNNRLSVTALRALRRVGKRLALVGFDDFELADMVEPAVTVVAQDPAAMGEQAAHLLFRRLAGEGGPARTVVLPTRLVVRDSSHLV</sequence>
<dbReference type="Gene3D" id="1.10.260.40">
    <property type="entry name" value="lambda repressor-like DNA-binding domains"/>
    <property type="match status" value="1"/>
</dbReference>
<proteinExistence type="predicted"/>
<evidence type="ECO:0000259" key="4">
    <source>
        <dbReference type="PROSITE" id="PS50932"/>
    </source>
</evidence>
<name>A0ABT2JAD1_9PSEU</name>
<dbReference type="SUPFAM" id="SSF47413">
    <property type="entry name" value="lambda repressor-like DNA-binding domains"/>
    <property type="match status" value="1"/>
</dbReference>
<dbReference type="InterPro" id="IPR010982">
    <property type="entry name" value="Lambda_DNA-bd_dom_sf"/>
</dbReference>
<evidence type="ECO:0000313" key="5">
    <source>
        <dbReference type="EMBL" id="MCT2584833.1"/>
    </source>
</evidence>
<organism evidence="5 6">
    <name type="scientific">Actinophytocola gossypii</name>
    <dbReference type="NCBI Taxonomy" id="2812003"/>
    <lineage>
        <taxon>Bacteria</taxon>
        <taxon>Bacillati</taxon>
        <taxon>Actinomycetota</taxon>
        <taxon>Actinomycetes</taxon>
        <taxon>Pseudonocardiales</taxon>
        <taxon>Pseudonocardiaceae</taxon>
    </lineage>
</organism>
<dbReference type="Proteomes" id="UP001156441">
    <property type="component" value="Unassembled WGS sequence"/>
</dbReference>
<keyword evidence="1" id="KW-0805">Transcription regulation</keyword>
<keyword evidence="3" id="KW-0804">Transcription</keyword>
<dbReference type="SMART" id="SM00354">
    <property type="entry name" value="HTH_LACI"/>
    <property type="match status" value="1"/>
</dbReference>
<dbReference type="InterPro" id="IPR000843">
    <property type="entry name" value="HTH_LacI"/>
</dbReference>
<dbReference type="CDD" id="cd06267">
    <property type="entry name" value="PBP1_LacI_sugar_binding-like"/>
    <property type="match status" value="1"/>
</dbReference>
<dbReference type="PROSITE" id="PS00356">
    <property type="entry name" value="HTH_LACI_1"/>
    <property type="match status" value="1"/>
</dbReference>
<evidence type="ECO:0000256" key="2">
    <source>
        <dbReference type="ARBA" id="ARBA00023125"/>
    </source>
</evidence>
<dbReference type="PANTHER" id="PTHR30146:SF109">
    <property type="entry name" value="HTH-TYPE TRANSCRIPTIONAL REGULATOR GALS"/>
    <property type="match status" value="1"/>
</dbReference>
<comment type="caution">
    <text evidence="5">The sequence shown here is derived from an EMBL/GenBank/DDBJ whole genome shotgun (WGS) entry which is preliminary data.</text>
</comment>